<name>A0A0S2HXP2_9BACT</name>
<protein>
    <submittedName>
        <fullName evidence="1">Uncharacterized protein</fullName>
    </submittedName>
</protein>
<proteinExistence type="predicted"/>
<gene>
    <name evidence="1" type="ORF">L21SP5_01178</name>
</gene>
<dbReference type="KEGG" id="blq:L21SP5_01178"/>
<evidence type="ECO:0000313" key="1">
    <source>
        <dbReference type="EMBL" id="ALO14833.1"/>
    </source>
</evidence>
<sequence>MKNILTIILVLVTLTGISRTPPWADKTSDKYFYYGVGMSFKKKAPRSHFKQTGEKYMNDYVEEARKKAIKNLAENVAGITLSGTHDDAEILLNNAKLRNLEIYKFKEYNVEYWVSVRIPKKVVEEIRKEARIDKARKNLKEGKKDFKKNAFDEEFK</sequence>
<dbReference type="Proteomes" id="UP000064893">
    <property type="component" value="Chromosome"/>
</dbReference>
<dbReference type="RefSeq" id="WP_157754570.1">
    <property type="nucleotide sequence ID" value="NZ_CP013118.1"/>
</dbReference>
<dbReference type="STRING" id="1307839.L21SP5_01178"/>
<reference evidence="1 2" key="1">
    <citation type="submission" date="2015-11" db="EMBL/GenBank/DDBJ databases">
        <title>Description and complete genome sequence of a novel strain predominating in hypersaline microbial mats and representing a new family of the Bacteriodetes phylum.</title>
        <authorList>
            <person name="Spring S."/>
            <person name="Bunk B."/>
            <person name="Sproer C."/>
            <person name="Klenk H.-P."/>
        </authorList>
    </citation>
    <scope>NUCLEOTIDE SEQUENCE [LARGE SCALE GENOMIC DNA]</scope>
    <source>
        <strain evidence="1 2">L21-Spi-D4</strain>
    </source>
</reference>
<organism evidence="1 2">
    <name type="scientific">Salinivirga cyanobacteriivorans</name>
    <dbReference type="NCBI Taxonomy" id="1307839"/>
    <lineage>
        <taxon>Bacteria</taxon>
        <taxon>Pseudomonadati</taxon>
        <taxon>Bacteroidota</taxon>
        <taxon>Bacteroidia</taxon>
        <taxon>Bacteroidales</taxon>
        <taxon>Salinivirgaceae</taxon>
        <taxon>Salinivirga</taxon>
    </lineage>
</organism>
<evidence type="ECO:0000313" key="2">
    <source>
        <dbReference type="Proteomes" id="UP000064893"/>
    </source>
</evidence>
<accession>A0A0S2HXP2</accession>
<keyword evidence="2" id="KW-1185">Reference proteome</keyword>
<dbReference type="AlphaFoldDB" id="A0A0S2HXP2"/>
<dbReference type="EMBL" id="CP013118">
    <property type="protein sequence ID" value="ALO14833.1"/>
    <property type="molecule type" value="Genomic_DNA"/>
</dbReference>